<reference evidence="4" key="1">
    <citation type="journal article" date="2014" name="Proc. Natl. Acad. Sci. U.S.A.">
        <title>Extensive sampling of basidiomycete genomes demonstrates inadequacy of the white-rot/brown-rot paradigm for wood decay fungi.</title>
        <authorList>
            <person name="Riley R."/>
            <person name="Salamov A.A."/>
            <person name="Brown D.W."/>
            <person name="Nagy L.G."/>
            <person name="Floudas D."/>
            <person name="Held B.W."/>
            <person name="Levasseur A."/>
            <person name="Lombard V."/>
            <person name="Morin E."/>
            <person name="Otillar R."/>
            <person name="Lindquist E.A."/>
            <person name="Sun H."/>
            <person name="LaButti K.M."/>
            <person name="Schmutz J."/>
            <person name="Jabbour D."/>
            <person name="Luo H."/>
            <person name="Baker S.E."/>
            <person name="Pisabarro A.G."/>
            <person name="Walton J.D."/>
            <person name="Blanchette R.A."/>
            <person name="Henrissat B."/>
            <person name="Martin F."/>
            <person name="Cullen D."/>
            <person name="Hibbett D.S."/>
            <person name="Grigoriev I.V."/>
        </authorList>
    </citation>
    <scope>NUCLEOTIDE SEQUENCE [LARGE SCALE GENOMIC DNA]</scope>
    <source>
        <strain evidence="4">MUCL 33604</strain>
    </source>
</reference>
<keyword evidence="1" id="KW-0067">ATP-binding</keyword>
<dbReference type="OrthoDB" id="5327923at2759"/>
<feature type="region of interest" description="Disordered" evidence="2">
    <location>
        <begin position="121"/>
        <end position="179"/>
    </location>
</feature>
<protein>
    <recommendedName>
        <fullName evidence="5">Protein kinase domain-containing protein</fullName>
    </recommendedName>
</protein>
<gene>
    <name evidence="3" type="ORF">JAAARDRAFT_198431</name>
</gene>
<evidence type="ECO:0000313" key="4">
    <source>
        <dbReference type="Proteomes" id="UP000027265"/>
    </source>
</evidence>
<dbReference type="InterPro" id="IPR017441">
    <property type="entry name" value="Protein_kinase_ATP_BS"/>
</dbReference>
<feature type="compositionally biased region" description="Basic and acidic residues" evidence="2">
    <location>
        <begin position="376"/>
        <end position="388"/>
    </location>
</feature>
<keyword evidence="4" id="KW-1185">Reference proteome</keyword>
<feature type="compositionally biased region" description="Basic residues" evidence="2">
    <location>
        <begin position="254"/>
        <end position="270"/>
    </location>
</feature>
<dbReference type="AlphaFoldDB" id="A0A067PM54"/>
<dbReference type="Proteomes" id="UP000027265">
    <property type="component" value="Unassembled WGS sequence"/>
</dbReference>
<dbReference type="EMBL" id="KL197741">
    <property type="protein sequence ID" value="KDQ52257.1"/>
    <property type="molecule type" value="Genomic_DNA"/>
</dbReference>
<feature type="compositionally biased region" description="Polar residues" evidence="2">
    <location>
        <begin position="340"/>
        <end position="355"/>
    </location>
</feature>
<feature type="compositionally biased region" description="Basic and acidic residues" evidence="2">
    <location>
        <begin position="1"/>
        <end position="11"/>
    </location>
</feature>
<dbReference type="HOGENOM" id="CLU_021481_0_0_1"/>
<dbReference type="InParanoid" id="A0A067PM54"/>
<proteinExistence type="predicted"/>
<evidence type="ECO:0008006" key="5">
    <source>
        <dbReference type="Google" id="ProtNLM"/>
    </source>
</evidence>
<feature type="compositionally biased region" description="Acidic residues" evidence="2">
    <location>
        <begin position="129"/>
        <end position="143"/>
    </location>
</feature>
<dbReference type="GO" id="GO:0005524">
    <property type="term" value="F:ATP binding"/>
    <property type="evidence" value="ECO:0007669"/>
    <property type="project" value="UniProtKB-UniRule"/>
</dbReference>
<feature type="region of interest" description="Disordered" evidence="2">
    <location>
        <begin position="242"/>
        <end position="426"/>
    </location>
</feature>
<accession>A0A067PM54</accession>
<feature type="binding site" evidence="1">
    <location>
        <position position="588"/>
    </location>
    <ligand>
        <name>ATP</name>
        <dbReference type="ChEBI" id="CHEBI:30616"/>
    </ligand>
</feature>
<dbReference type="STRING" id="933084.A0A067PM54"/>
<keyword evidence="1" id="KW-0547">Nucleotide-binding</keyword>
<dbReference type="PROSITE" id="PS00107">
    <property type="entry name" value="PROTEIN_KINASE_ATP"/>
    <property type="match status" value="1"/>
</dbReference>
<sequence length="797" mass="89378">MSNTKDTPKSTERRRKIFLQWPRDPKGPVLPRPPPVGVRPPNGIIWGHSLSDIFWIKRIPEVNCMTAWSRSMIKAFGENYTEDEFDEPEHLPRRRRPWPVLKLPKGVKVYPPLGAIDEGSDHDGCYEVLMDDTSDDSGDDEPGEISASSSSHPSDDEPTIVDPLGETPDDEPLMVPNDPNNPIYANINGSRVLATMVWAPKIRKQLFVTADPPIRAELLENYPPNMREDLIAAAARCDAAKVKGETGGSETKEKKKKKNKKRQERRKNKKKKDDVAFVFASASPGDVNVGSPSNGSAGVPQVTGDVKKDPGQNLASEPLAPESITPVDPTLDNPSPPITDNPSNIVPLQPTSNPNDVADPSGDTSVTPPEAQMEVDDSHDPKRVHDDPEVPDLPSKPPGSQEEQPVPDGKSADSEPDSFDLSHPLVAEMNRRALAMLAGYDSDPEPAQPKVRIHTREVIPLDPEVVKNLRKIPKLEEFIPDKYFPDVLMVHDPDDLTPGQYRSRSTAKVGEEALKAKPIKYKRVFPVFDSNKTDKGEDAPPPRVAHLYLSAADRLGEGNHSYVYRALMKLPPPLSARSPNKRVTVAAKFAMPRSSARQLLDNEAKIYNQFPKHLMEEWCGYNLVTPCMYPMPVGPVAPKFYGYWVPDEEEGVEQGEVNEDGKSKEKPKVERSPILLLEECGTPIRPEDFNDDERSECMSLLLRLHLADFVQGSFYVRNVCMQPGPLTAHPLMRSTKTPSFRIIDFGRAEHWDWFEDEGKGKKSDEEWKRAREIEWWETRQYEVKKAQRELKIIDFGF</sequence>
<evidence type="ECO:0000256" key="1">
    <source>
        <dbReference type="PROSITE-ProRule" id="PRU10141"/>
    </source>
</evidence>
<evidence type="ECO:0000256" key="2">
    <source>
        <dbReference type="SAM" id="MobiDB-lite"/>
    </source>
</evidence>
<feature type="region of interest" description="Disordered" evidence="2">
    <location>
        <begin position="1"/>
        <end position="36"/>
    </location>
</feature>
<organism evidence="3 4">
    <name type="scientific">Jaapia argillacea MUCL 33604</name>
    <dbReference type="NCBI Taxonomy" id="933084"/>
    <lineage>
        <taxon>Eukaryota</taxon>
        <taxon>Fungi</taxon>
        <taxon>Dikarya</taxon>
        <taxon>Basidiomycota</taxon>
        <taxon>Agaricomycotina</taxon>
        <taxon>Agaricomycetes</taxon>
        <taxon>Agaricomycetidae</taxon>
        <taxon>Jaapiales</taxon>
        <taxon>Jaapiaceae</taxon>
        <taxon>Jaapia</taxon>
    </lineage>
</organism>
<name>A0A067PM54_9AGAM</name>
<evidence type="ECO:0000313" key="3">
    <source>
        <dbReference type="EMBL" id="KDQ52257.1"/>
    </source>
</evidence>